<keyword evidence="3" id="KW-1185">Reference proteome</keyword>
<comment type="caution">
    <text evidence="2">The sequence shown here is derived from an EMBL/GenBank/DDBJ whole genome shotgun (WGS) entry which is preliminary data.</text>
</comment>
<evidence type="ECO:0000256" key="1">
    <source>
        <dbReference type="SAM" id="Coils"/>
    </source>
</evidence>
<dbReference type="Proteomes" id="UP001499988">
    <property type="component" value="Unassembled WGS sequence"/>
</dbReference>
<protein>
    <submittedName>
        <fullName evidence="2">Uncharacterized protein</fullName>
    </submittedName>
</protein>
<feature type="coiled-coil region" evidence="1">
    <location>
        <begin position="46"/>
        <end position="73"/>
    </location>
</feature>
<proteinExistence type="predicted"/>
<evidence type="ECO:0000313" key="3">
    <source>
        <dbReference type="Proteomes" id="UP001499988"/>
    </source>
</evidence>
<organism evidence="2 3">
    <name type="scientific">Ferrimonas pelagia</name>
    <dbReference type="NCBI Taxonomy" id="1177826"/>
    <lineage>
        <taxon>Bacteria</taxon>
        <taxon>Pseudomonadati</taxon>
        <taxon>Pseudomonadota</taxon>
        <taxon>Gammaproteobacteria</taxon>
        <taxon>Alteromonadales</taxon>
        <taxon>Ferrimonadaceae</taxon>
        <taxon>Ferrimonas</taxon>
    </lineage>
</organism>
<keyword evidence="1" id="KW-0175">Coiled coil</keyword>
<accession>A0ABP9F8S7</accession>
<evidence type="ECO:0000313" key="2">
    <source>
        <dbReference type="EMBL" id="GAA4895992.1"/>
    </source>
</evidence>
<sequence>MGLRFNLLAKRAALLGYGLRTPQPHSGQYELYPMATEQASMSVGSIDQLSDKLDELEAQCQCGEDLQETLKKDIPL</sequence>
<reference evidence="3" key="1">
    <citation type="journal article" date="2019" name="Int. J. Syst. Evol. Microbiol.">
        <title>The Global Catalogue of Microorganisms (GCM) 10K type strain sequencing project: providing services to taxonomists for standard genome sequencing and annotation.</title>
        <authorList>
            <consortium name="The Broad Institute Genomics Platform"/>
            <consortium name="The Broad Institute Genome Sequencing Center for Infectious Disease"/>
            <person name="Wu L."/>
            <person name="Ma J."/>
        </authorList>
    </citation>
    <scope>NUCLEOTIDE SEQUENCE [LARGE SCALE GENOMIC DNA]</scope>
    <source>
        <strain evidence="3">JCM 18401</strain>
    </source>
</reference>
<gene>
    <name evidence="2" type="ORF">GCM10023333_31470</name>
</gene>
<dbReference type="RefSeq" id="WP_345336403.1">
    <property type="nucleotide sequence ID" value="NZ_BAABJZ010000096.1"/>
</dbReference>
<name>A0ABP9F8S7_9GAMM</name>
<dbReference type="EMBL" id="BAABJZ010000096">
    <property type="protein sequence ID" value="GAA4895992.1"/>
    <property type="molecule type" value="Genomic_DNA"/>
</dbReference>